<dbReference type="AlphaFoldDB" id="L0IM57"/>
<dbReference type="PANTHER" id="PTHR46066">
    <property type="entry name" value="CHITINASE DOMAIN-CONTAINING PROTEIN 1 FAMILY MEMBER"/>
    <property type="match status" value="1"/>
</dbReference>
<comment type="similarity">
    <text evidence="4">Belongs to the glycosyl hydrolase 18 family.</text>
</comment>
<dbReference type="InterPro" id="IPR012854">
    <property type="entry name" value="Cu_amine_oxidase-like_N"/>
</dbReference>
<organism evidence="6 7">
    <name type="scientific">Thermoanaerobacterium thermosaccharolyticum M0795</name>
    <dbReference type="NCBI Taxonomy" id="698948"/>
    <lineage>
        <taxon>Bacteria</taxon>
        <taxon>Bacillati</taxon>
        <taxon>Bacillota</taxon>
        <taxon>Clostridia</taxon>
        <taxon>Thermoanaerobacterales</taxon>
        <taxon>Thermoanaerobacteraceae</taxon>
        <taxon>Thermoanaerobacterium</taxon>
    </lineage>
</organism>
<proteinExistence type="inferred from homology"/>
<dbReference type="Gene3D" id="3.10.50.10">
    <property type="match status" value="1"/>
</dbReference>
<dbReference type="InterPro" id="IPR001223">
    <property type="entry name" value="Glyco_hydro18_cat"/>
</dbReference>
<dbReference type="GO" id="GO:0005975">
    <property type="term" value="P:carbohydrate metabolic process"/>
    <property type="evidence" value="ECO:0007669"/>
    <property type="project" value="InterPro"/>
</dbReference>
<name>L0IM57_THETR</name>
<dbReference type="GO" id="GO:0008061">
    <property type="term" value="F:chitin binding"/>
    <property type="evidence" value="ECO:0007669"/>
    <property type="project" value="InterPro"/>
</dbReference>
<dbReference type="Pfam" id="PF00704">
    <property type="entry name" value="Glyco_hydro_18"/>
    <property type="match status" value="1"/>
</dbReference>
<dbReference type="SMART" id="SM00636">
    <property type="entry name" value="Glyco_18"/>
    <property type="match status" value="1"/>
</dbReference>
<dbReference type="Gene3D" id="3.20.20.80">
    <property type="entry name" value="Glycosidases"/>
    <property type="match status" value="1"/>
</dbReference>
<dbReference type="InterPro" id="IPR036582">
    <property type="entry name" value="Mao_N_sf"/>
</dbReference>
<keyword evidence="1 3" id="KW-0378">Hydrolase</keyword>
<evidence type="ECO:0000259" key="5">
    <source>
        <dbReference type="PROSITE" id="PS51910"/>
    </source>
</evidence>
<dbReference type="KEGG" id="tto:Thethe_01660"/>
<dbReference type="InterPro" id="IPR001579">
    <property type="entry name" value="Glyco_hydro_18_chit_AS"/>
</dbReference>
<dbReference type="SUPFAM" id="SSF51445">
    <property type="entry name" value="(Trans)glycosidases"/>
    <property type="match status" value="1"/>
</dbReference>
<dbReference type="Pfam" id="PF07833">
    <property type="entry name" value="Cu_amine_oxidN1"/>
    <property type="match status" value="1"/>
</dbReference>
<evidence type="ECO:0000256" key="2">
    <source>
        <dbReference type="ARBA" id="ARBA00023295"/>
    </source>
</evidence>
<dbReference type="GO" id="GO:0004553">
    <property type="term" value="F:hydrolase activity, hydrolyzing O-glycosyl compounds"/>
    <property type="evidence" value="ECO:0007669"/>
    <property type="project" value="InterPro"/>
</dbReference>
<dbReference type="HOGENOM" id="CLU_047970_0_0_9"/>
<dbReference type="Proteomes" id="UP000010845">
    <property type="component" value="Chromosome"/>
</dbReference>
<dbReference type="Gene3D" id="3.30.457.10">
    <property type="entry name" value="Copper amine oxidase-like, N-terminal domain"/>
    <property type="match status" value="1"/>
</dbReference>
<evidence type="ECO:0000256" key="3">
    <source>
        <dbReference type="RuleBase" id="RU000489"/>
    </source>
</evidence>
<dbReference type="InterPro" id="IPR011583">
    <property type="entry name" value="Chitinase_II/V-like_cat"/>
</dbReference>
<accession>L0IM57</accession>
<protein>
    <submittedName>
        <fullName evidence="6">Putative glycosyl hydrolase</fullName>
    </submittedName>
</protein>
<dbReference type="SUPFAM" id="SSF55383">
    <property type="entry name" value="Copper amine oxidase, domain N"/>
    <property type="match status" value="1"/>
</dbReference>
<feature type="domain" description="GH18" evidence="5">
    <location>
        <begin position="146"/>
        <end position="480"/>
    </location>
</feature>
<keyword evidence="2 3" id="KW-0326">Glycosidase</keyword>
<dbReference type="PROSITE" id="PS01095">
    <property type="entry name" value="GH18_1"/>
    <property type="match status" value="1"/>
</dbReference>
<gene>
    <name evidence="6" type="ORF">Thethe_01660</name>
</gene>
<dbReference type="InterPro" id="IPR017853">
    <property type="entry name" value="GH"/>
</dbReference>
<evidence type="ECO:0000256" key="4">
    <source>
        <dbReference type="RuleBase" id="RU004453"/>
    </source>
</evidence>
<dbReference type="PATRIC" id="fig|698948.3.peg.1653"/>
<evidence type="ECO:0000313" key="7">
    <source>
        <dbReference type="Proteomes" id="UP000010845"/>
    </source>
</evidence>
<evidence type="ECO:0000313" key="6">
    <source>
        <dbReference type="EMBL" id="AGB19296.1"/>
    </source>
</evidence>
<dbReference type="EMBL" id="CP003066">
    <property type="protein sequence ID" value="AGB19296.1"/>
    <property type="molecule type" value="Genomic_DNA"/>
</dbReference>
<sequence>MVYNIDEENVRLLQSKNFKGEVSVKYLKNFAILSLLCITLLIFKSTSIYAQPNIKVYIDGQIMNFTQNAVIKNGSTMVPYRDIFEKLGASVDYDVSKQIVKGTRGKESVKLTIGDTNAYINGIKKSLNEAPFIVNGRTMVPLRFISEALGADVNWDESTYTVNISTAPYKCYILGFYAVRSYPQFERRADDFNEASTYWFDVNQDGSIKLSLPDGYEEVRKIADKSGTKLSAMIMGDRAIVSSILSDNAKRVNLENNIIETALNYNYDGVNIDFEGLEGSDRDNFTLFLEELKAMTDKNNLKLLVSVPPMTTYTTWYQGYDFKAIGSISDSVILMTYDYRNSSTDAGPIAPYWWVDEVINYALNNGIPADKALLGIDFYGYDWIGNTEAQSLTLDEVINKLGGQPYRFDEGSLSPNYIYNKNGVEHTIWFENSDSIDLKLKLARMYRLKGVAFWRIGTITESQLQGFDIWNVINKDITKIQ</sequence>
<dbReference type="PANTHER" id="PTHR46066:SF2">
    <property type="entry name" value="CHITINASE DOMAIN-CONTAINING PROTEIN 1"/>
    <property type="match status" value="1"/>
</dbReference>
<reference evidence="6 7" key="1">
    <citation type="submission" date="2012-03" db="EMBL/GenBank/DDBJ databases">
        <title>Complete sequence of chromosome of Thermoanaerobacterium thermosaccharolyticum M0795.</title>
        <authorList>
            <consortium name="US DOE Joint Genome Institute"/>
            <person name="Lucas S."/>
            <person name="Han J."/>
            <person name="Lapidus A."/>
            <person name="Cheng J.-F."/>
            <person name="Goodwin L."/>
            <person name="Pitluck S."/>
            <person name="Peters L."/>
            <person name="Teshima H."/>
            <person name="Detter J.C."/>
            <person name="Han C."/>
            <person name="Tapia R."/>
            <person name="Land M."/>
            <person name="Hauser L."/>
            <person name="Kyrpides N."/>
            <person name="Ivanova N."/>
            <person name="Pagani I."/>
            <person name="Feinberg L."/>
            <person name="Folden J."/>
            <person name="Hogsett D."/>
            <person name="Shaw J."/>
            <person name="Woyke T."/>
        </authorList>
    </citation>
    <scope>NUCLEOTIDE SEQUENCE [LARGE SCALE GENOMIC DNA]</scope>
    <source>
        <strain evidence="6 7">M0795</strain>
    </source>
</reference>
<dbReference type="InterPro" id="IPR029070">
    <property type="entry name" value="Chitinase_insertion_sf"/>
</dbReference>
<evidence type="ECO:0000256" key="1">
    <source>
        <dbReference type="ARBA" id="ARBA00022801"/>
    </source>
</evidence>
<dbReference type="PROSITE" id="PS51910">
    <property type="entry name" value="GH18_2"/>
    <property type="match status" value="1"/>
</dbReference>